<accession>A0A8C2C0G0</accession>
<evidence type="ECO:0000256" key="2">
    <source>
        <dbReference type="ARBA" id="ARBA00006665"/>
    </source>
</evidence>
<keyword evidence="7 19" id="KW-0812">Transmembrane</keyword>
<evidence type="ECO:0000256" key="9">
    <source>
        <dbReference type="ARBA" id="ARBA00022989"/>
    </source>
</evidence>
<evidence type="ECO:0000256" key="15">
    <source>
        <dbReference type="ARBA" id="ARBA00023264"/>
    </source>
</evidence>
<feature type="transmembrane region" description="Helical" evidence="19">
    <location>
        <begin position="51"/>
        <end position="69"/>
    </location>
</feature>
<feature type="transmembrane region" description="Helical" evidence="19">
    <location>
        <begin position="104"/>
        <end position="126"/>
    </location>
</feature>
<keyword evidence="10" id="KW-0443">Lipid metabolism</keyword>
<feature type="transmembrane region" description="Helical" evidence="19">
    <location>
        <begin position="325"/>
        <end position="344"/>
    </location>
</feature>
<evidence type="ECO:0000256" key="6">
    <source>
        <dbReference type="ARBA" id="ARBA00022588"/>
    </source>
</evidence>
<feature type="transmembrane region" description="Helical" evidence="19">
    <location>
        <begin position="274"/>
        <end position="294"/>
    </location>
</feature>
<feature type="transmembrane region" description="Helical" evidence="19">
    <location>
        <begin position="442"/>
        <end position="467"/>
    </location>
</feature>
<evidence type="ECO:0000256" key="5">
    <source>
        <dbReference type="ARBA" id="ARBA00022516"/>
    </source>
</evidence>
<feature type="transmembrane region" description="Helical" evidence="19">
    <location>
        <begin position="138"/>
        <end position="158"/>
    </location>
</feature>
<dbReference type="AlphaFoldDB" id="A0A8C2C0G0"/>
<reference evidence="21" key="1">
    <citation type="submission" date="2025-08" db="UniProtKB">
        <authorList>
            <consortium name="Ensembl"/>
        </authorList>
    </citation>
    <scope>IDENTIFICATION</scope>
</reference>
<dbReference type="PANTHER" id="PTHR10383">
    <property type="entry name" value="SERINE INCORPORATOR"/>
    <property type="match status" value="1"/>
</dbReference>
<evidence type="ECO:0000256" key="8">
    <source>
        <dbReference type="ARBA" id="ARBA00022859"/>
    </source>
</evidence>
<keyword evidence="20" id="KW-0732">Signal</keyword>
<evidence type="ECO:0000256" key="10">
    <source>
        <dbReference type="ARBA" id="ARBA00023098"/>
    </source>
</evidence>
<evidence type="ECO:0000256" key="19">
    <source>
        <dbReference type="SAM" id="Phobius"/>
    </source>
</evidence>
<feature type="transmembrane region" description="Helical" evidence="19">
    <location>
        <begin position="400"/>
        <end position="422"/>
    </location>
</feature>
<keyword evidence="4" id="KW-1003">Cell membrane</keyword>
<evidence type="ECO:0000256" key="16">
    <source>
        <dbReference type="ARBA" id="ARBA00024479"/>
    </source>
</evidence>
<comment type="similarity">
    <text evidence="2">Belongs to the TDE1 family.</text>
</comment>
<keyword evidence="5" id="KW-0444">Lipid biosynthesis</keyword>
<keyword evidence="15" id="KW-1208">Phospholipid metabolism</keyword>
<dbReference type="InterPro" id="IPR005016">
    <property type="entry name" value="TDE1/TMS"/>
</dbReference>
<feature type="transmembrane region" description="Helical" evidence="19">
    <location>
        <begin position="170"/>
        <end position="188"/>
    </location>
</feature>
<comment type="catalytic activity">
    <reaction evidence="17">
        <text>a 1,2-diacyl-sn-glycero-3-phosphoethanolamine(in) = a 1,2-diacyl-sn-glycero-3-phosphoethanolamine(out)</text>
        <dbReference type="Rhea" id="RHEA:38895"/>
        <dbReference type="ChEBI" id="CHEBI:64612"/>
    </reaction>
</comment>
<evidence type="ECO:0000256" key="20">
    <source>
        <dbReference type="SAM" id="SignalP"/>
    </source>
</evidence>
<evidence type="ECO:0000256" key="13">
    <source>
        <dbReference type="ARBA" id="ARBA00023180"/>
    </source>
</evidence>
<feature type="transmembrane region" description="Helical" evidence="19">
    <location>
        <begin position="245"/>
        <end position="262"/>
    </location>
</feature>
<name>A0A8C2C0G0_CYPCA</name>
<keyword evidence="6" id="KW-0399">Innate immunity</keyword>
<feature type="chain" id="PRO_5034967606" description="Serine incorporator 5" evidence="20">
    <location>
        <begin position="18"/>
        <end position="473"/>
    </location>
</feature>
<keyword evidence="8" id="KW-0391">Immunity</keyword>
<evidence type="ECO:0000256" key="14">
    <source>
        <dbReference type="ARBA" id="ARBA00023209"/>
    </source>
</evidence>
<dbReference type="GO" id="GO:0045087">
    <property type="term" value="P:innate immune response"/>
    <property type="evidence" value="ECO:0007669"/>
    <property type="project" value="UniProtKB-KW"/>
</dbReference>
<dbReference type="Ensembl" id="ENSCCRT00020005872.1">
    <property type="protein sequence ID" value="ENSCCRP00020005191.1"/>
    <property type="gene ID" value="ENSCCRG00020002897.1"/>
</dbReference>
<comment type="subcellular location">
    <subcellularLocation>
        <location evidence="1">Cell membrane</location>
        <topology evidence="1">Multi-pass membrane protein</topology>
    </subcellularLocation>
</comment>
<evidence type="ECO:0000256" key="12">
    <source>
        <dbReference type="ARBA" id="ARBA00023136"/>
    </source>
</evidence>
<dbReference type="GO" id="GO:0008654">
    <property type="term" value="P:phospholipid biosynthetic process"/>
    <property type="evidence" value="ECO:0007669"/>
    <property type="project" value="UniProtKB-KW"/>
</dbReference>
<evidence type="ECO:0000256" key="4">
    <source>
        <dbReference type="ARBA" id="ARBA00022475"/>
    </source>
</evidence>
<evidence type="ECO:0000256" key="18">
    <source>
        <dbReference type="ARBA" id="ARBA00024631"/>
    </source>
</evidence>
<comment type="catalytic activity">
    <reaction evidence="18">
        <text>a 1,2-diacyl-sn-glycero-3-phosphocholine(in) = a 1,2-diacyl-sn-glycero-3-phosphocholine(out)</text>
        <dbReference type="Rhea" id="RHEA:38571"/>
        <dbReference type="ChEBI" id="CHEBI:57643"/>
    </reaction>
</comment>
<keyword evidence="14" id="KW-0594">Phospholipid biosynthesis</keyword>
<feature type="signal peptide" evidence="20">
    <location>
        <begin position="1"/>
        <end position="17"/>
    </location>
</feature>
<dbReference type="PANTHER" id="PTHR10383:SF16">
    <property type="entry name" value="SERINE INCORPORATOR 5"/>
    <property type="match status" value="1"/>
</dbReference>
<feature type="transmembrane region" description="Helical" evidence="19">
    <location>
        <begin position="208"/>
        <end position="233"/>
    </location>
</feature>
<evidence type="ECO:0000256" key="7">
    <source>
        <dbReference type="ARBA" id="ARBA00022692"/>
    </source>
</evidence>
<dbReference type="GO" id="GO:0051607">
    <property type="term" value="P:defense response to virus"/>
    <property type="evidence" value="ECO:0007669"/>
    <property type="project" value="UniProtKB-KW"/>
</dbReference>
<evidence type="ECO:0000256" key="11">
    <source>
        <dbReference type="ARBA" id="ARBA00023118"/>
    </source>
</evidence>
<organism evidence="21 22">
    <name type="scientific">Cyprinus carpio</name>
    <name type="common">Common carp</name>
    <dbReference type="NCBI Taxonomy" id="7962"/>
    <lineage>
        <taxon>Eukaryota</taxon>
        <taxon>Metazoa</taxon>
        <taxon>Chordata</taxon>
        <taxon>Craniata</taxon>
        <taxon>Vertebrata</taxon>
        <taxon>Euteleostomi</taxon>
        <taxon>Actinopterygii</taxon>
        <taxon>Neopterygii</taxon>
        <taxon>Teleostei</taxon>
        <taxon>Ostariophysi</taxon>
        <taxon>Cypriniformes</taxon>
        <taxon>Cyprinidae</taxon>
        <taxon>Cyprininae</taxon>
        <taxon>Cyprinus</taxon>
    </lineage>
</organism>
<keyword evidence="9 19" id="KW-1133">Transmembrane helix</keyword>
<dbReference type="Pfam" id="PF03348">
    <property type="entry name" value="Serinc"/>
    <property type="match status" value="1"/>
</dbReference>
<keyword evidence="11" id="KW-0051">Antiviral defense</keyword>
<evidence type="ECO:0000256" key="3">
    <source>
        <dbReference type="ARBA" id="ARBA00021252"/>
    </source>
</evidence>
<evidence type="ECO:0000256" key="17">
    <source>
        <dbReference type="ARBA" id="ARBA00024615"/>
    </source>
</evidence>
<keyword evidence="13" id="KW-0325">Glycoprotein</keyword>
<proteinExistence type="inferred from homology"/>
<dbReference type="Proteomes" id="UP000694701">
    <property type="component" value="Unplaced"/>
</dbReference>
<keyword evidence="12 19" id="KW-0472">Membrane</keyword>
<comment type="catalytic activity">
    <reaction evidence="16">
        <text>a 1,2-diacyl-sn-glycero-3-phospho-L-serine(in) = a 1,2-diacyl-sn-glycero-3-phospho-L-serine(out)</text>
        <dbReference type="Rhea" id="RHEA:38663"/>
        <dbReference type="ChEBI" id="CHEBI:57262"/>
    </reaction>
</comment>
<dbReference type="GO" id="GO:0005886">
    <property type="term" value="C:plasma membrane"/>
    <property type="evidence" value="ECO:0007669"/>
    <property type="project" value="UniProtKB-SubCell"/>
</dbReference>
<protein>
    <recommendedName>
        <fullName evidence="3">Serine incorporator 5</fullName>
    </recommendedName>
</protein>
<evidence type="ECO:0000313" key="21">
    <source>
        <dbReference type="Ensembl" id="ENSCCRP00020005191.1"/>
    </source>
</evidence>
<evidence type="ECO:0000256" key="1">
    <source>
        <dbReference type="ARBA" id="ARBA00004651"/>
    </source>
</evidence>
<evidence type="ECO:0000313" key="22">
    <source>
        <dbReference type="Proteomes" id="UP000694701"/>
    </source>
</evidence>
<sequence>MVCEVLLLSTCMCPAHSCAVFLQLACCCGSAACSLCCGCCPKIKQSTSTRFMYTLFFMLVTVTCVIMMSPTVEKAMQEHIPFYTELCNKLNAGENCSTLVGYSAVYKVCFGMACFFFLFSVFTIRVRTSMGCRAAVHNGFWFFKFVALLACCAGGFFLPNQETFLEVWRYVGAAGGFLFIIIQLMLLVQFAHRWNQNWSSGVKYNKTWYAALALVTLVLFSMAVGALVFMIRFYTDPEACFLNKLFLGVNGGLCFVVSLLAISPCIQTFQPTSGLLQSAIISVYVMYLTFSALASKPAEMVERNGENVTVCVFPYNSGEQSESNIVTGIGTAIMFGCILYSCLISTTKRSSTALQVYRNDFPENERARCCFCCVDDTEDYDDEKTAGGQNVKYDEKEGTIYSYCYFHFVFFLGSLYVMMTVTNWFHYENAKIERLLEGSWSVFWIKMASCWVCLLLYTWTLLVPMFFPKRFQA</sequence>